<keyword evidence="2" id="KW-1185">Reference proteome</keyword>
<reference evidence="1 2" key="1">
    <citation type="submission" date="2014-04" db="EMBL/GenBank/DDBJ databases">
        <authorList>
            <consortium name="DOE Joint Genome Institute"/>
            <person name="Kuo A."/>
            <person name="Kohler A."/>
            <person name="Jargeat P."/>
            <person name="Nagy L.G."/>
            <person name="Floudas D."/>
            <person name="Copeland A."/>
            <person name="Barry K.W."/>
            <person name="Cichocki N."/>
            <person name="Veneault-Fourrey C."/>
            <person name="LaButti K."/>
            <person name="Lindquist E.A."/>
            <person name="Lipzen A."/>
            <person name="Lundell T."/>
            <person name="Morin E."/>
            <person name="Murat C."/>
            <person name="Sun H."/>
            <person name="Tunlid A."/>
            <person name="Henrissat B."/>
            <person name="Grigoriev I.V."/>
            <person name="Hibbett D.S."/>
            <person name="Martin F."/>
            <person name="Nordberg H.P."/>
            <person name="Cantor M.N."/>
            <person name="Hua S.X."/>
        </authorList>
    </citation>
    <scope>NUCLEOTIDE SEQUENCE [LARGE SCALE GENOMIC DNA]</scope>
    <source>
        <strain evidence="1 2">Ve08.2h10</strain>
    </source>
</reference>
<sequence>MYLHVESDLSLLHAALSSLSYVFPVSRTCITIFEMYDWRTLKNILDDDTQFPGYSHTPVHASAGLSAALSRIPTTNNEDARVISGCLSIKGLTVFPLAVIFSRIRSANVFDLAL</sequence>
<protein>
    <submittedName>
        <fullName evidence="1">Uncharacterized protein</fullName>
    </submittedName>
</protein>
<gene>
    <name evidence="1" type="ORF">PAXRUDRAFT_311832</name>
</gene>
<dbReference type="Proteomes" id="UP000054538">
    <property type="component" value="Unassembled WGS sequence"/>
</dbReference>
<name>A0A0D0DZZ4_9AGAM</name>
<evidence type="ECO:0000313" key="2">
    <source>
        <dbReference type="Proteomes" id="UP000054538"/>
    </source>
</evidence>
<dbReference type="AlphaFoldDB" id="A0A0D0DZZ4"/>
<reference evidence="2" key="2">
    <citation type="submission" date="2015-01" db="EMBL/GenBank/DDBJ databases">
        <title>Evolutionary Origins and Diversification of the Mycorrhizal Mutualists.</title>
        <authorList>
            <consortium name="DOE Joint Genome Institute"/>
            <consortium name="Mycorrhizal Genomics Consortium"/>
            <person name="Kohler A."/>
            <person name="Kuo A."/>
            <person name="Nagy L.G."/>
            <person name="Floudas D."/>
            <person name="Copeland A."/>
            <person name="Barry K.W."/>
            <person name="Cichocki N."/>
            <person name="Veneault-Fourrey C."/>
            <person name="LaButti K."/>
            <person name="Lindquist E.A."/>
            <person name="Lipzen A."/>
            <person name="Lundell T."/>
            <person name="Morin E."/>
            <person name="Murat C."/>
            <person name="Riley R."/>
            <person name="Ohm R."/>
            <person name="Sun H."/>
            <person name="Tunlid A."/>
            <person name="Henrissat B."/>
            <person name="Grigoriev I.V."/>
            <person name="Hibbett D.S."/>
            <person name="Martin F."/>
        </authorList>
    </citation>
    <scope>NUCLEOTIDE SEQUENCE [LARGE SCALE GENOMIC DNA]</scope>
    <source>
        <strain evidence="2">Ve08.2h10</strain>
    </source>
</reference>
<dbReference type="InParanoid" id="A0A0D0DZZ4"/>
<dbReference type="EMBL" id="KN824989">
    <property type="protein sequence ID" value="KIK96381.1"/>
    <property type="molecule type" value="Genomic_DNA"/>
</dbReference>
<proteinExistence type="predicted"/>
<evidence type="ECO:0000313" key="1">
    <source>
        <dbReference type="EMBL" id="KIK96381.1"/>
    </source>
</evidence>
<accession>A0A0D0DZZ4</accession>
<organism evidence="1 2">
    <name type="scientific">Paxillus rubicundulus Ve08.2h10</name>
    <dbReference type="NCBI Taxonomy" id="930991"/>
    <lineage>
        <taxon>Eukaryota</taxon>
        <taxon>Fungi</taxon>
        <taxon>Dikarya</taxon>
        <taxon>Basidiomycota</taxon>
        <taxon>Agaricomycotina</taxon>
        <taxon>Agaricomycetes</taxon>
        <taxon>Agaricomycetidae</taxon>
        <taxon>Boletales</taxon>
        <taxon>Paxilineae</taxon>
        <taxon>Paxillaceae</taxon>
        <taxon>Paxillus</taxon>
    </lineage>
</organism>
<dbReference type="HOGENOM" id="CLU_2121811_0_0_1"/>